<keyword evidence="2" id="KW-1185">Reference proteome</keyword>
<evidence type="ECO:0000313" key="2">
    <source>
        <dbReference type="Proteomes" id="UP000597444"/>
    </source>
</evidence>
<comment type="caution">
    <text evidence="1">The sequence shown here is derived from an EMBL/GenBank/DDBJ whole genome shotgun (WGS) entry which is preliminary data.</text>
</comment>
<sequence>MATSFHFEPERVAYFEAAGWRAYYDRRWFAMLRLIVELCQEQFRIPFPQSLLAAYYSIRAAIAWMPKQHNEQKVQRYLEEFYRIARRYSHLPFSPAKVAGLELRYFEVHRRLVGAADKSEFVEALVHLHSALFDLTPEQVHESARLRVLAADTVDRITSGQSTNREEDWRQLEVYLRQCYQSIHQALSQ</sequence>
<proteinExistence type="predicted"/>
<accession>A0A8J3IM30</accession>
<organism evidence="1 2">
    <name type="scientific">Reticulibacter mediterranei</name>
    <dbReference type="NCBI Taxonomy" id="2778369"/>
    <lineage>
        <taxon>Bacteria</taxon>
        <taxon>Bacillati</taxon>
        <taxon>Chloroflexota</taxon>
        <taxon>Ktedonobacteria</taxon>
        <taxon>Ktedonobacterales</taxon>
        <taxon>Reticulibacteraceae</taxon>
        <taxon>Reticulibacter</taxon>
    </lineage>
</organism>
<protein>
    <submittedName>
        <fullName evidence="1">Uncharacterized protein</fullName>
    </submittedName>
</protein>
<dbReference type="EMBL" id="BNJK01000001">
    <property type="protein sequence ID" value="GHO91986.1"/>
    <property type="molecule type" value="Genomic_DNA"/>
</dbReference>
<gene>
    <name evidence="1" type="ORF">KSF_020340</name>
</gene>
<dbReference type="AlphaFoldDB" id="A0A8J3IM30"/>
<name>A0A8J3IM30_9CHLR</name>
<dbReference type="RefSeq" id="WP_220202849.1">
    <property type="nucleotide sequence ID" value="NZ_BNJK01000001.1"/>
</dbReference>
<reference evidence="1" key="1">
    <citation type="submission" date="2020-10" db="EMBL/GenBank/DDBJ databases">
        <title>Taxonomic study of unclassified bacteria belonging to the class Ktedonobacteria.</title>
        <authorList>
            <person name="Yabe S."/>
            <person name="Wang C.M."/>
            <person name="Zheng Y."/>
            <person name="Sakai Y."/>
            <person name="Cavaletti L."/>
            <person name="Monciardini P."/>
            <person name="Donadio S."/>
        </authorList>
    </citation>
    <scope>NUCLEOTIDE SEQUENCE</scope>
    <source>
        <strain evidence="1">ID150040</strain>
    </source>
</reference>
<dbReference type="Proteomes" id="UP000597444">
    <property type="component" value="Unassembled WGS sequence"/>
</dbReference>
<evidence type="ECO:0000313" key="1">
    <source>
        <dbReference type="EMBL" id="GHO91986.1"/>
    </source>
</evidence>